<reference evidence="3" key="1">
    <citation type="journal article" date="2015" name="Nature">
        <title>Complex archaea that bridge the gap between prokaryotes and eukaryotes.</title>
        <authorList>
            <person name="Spang A."/>
            <person name="Saw J.H."/>
            <person name="Jorgensen S.L."/>
            <person name="Zaremba-Niedzwiedzka K."/>
            <person name="Martijn J."/>
            <person name="Lind A.E."/>
            <person name="van Eijk R."/>
            <person name="Schleper C."/>
            <person name="Guy L."/>
            <person name="Ettema T.J."/>
        </authorList>
    </citation>
    <scope>NUCLEOTIDE SEQUENCE</scope>
</reference>
<dbReference type="InterPro" id="IPR023451">
    <property type="entry name" value="Thymidate_synth/dCMP_Mease_dom"/>
</dbReference>
<gene>
    <name evidence="3" type="ORF">LCGC14_1263160</name>
</gene>
<organism evidence="3">
    <name type="scientific">marine sediment metagenome</name>
    <dbReference type="NCBI Taxonomy" id="412755"/>
    <lineage>
        <taxon>unclassified sequences</taxon>
        <taxon>metagenomes</taxon>
        <taxon>ecological metagenomes</taxon>
    </lineage>
</organism>
<accession>A0A0F9NGW4</accession>
<evidence type="ECO:0000256" key="1">
    <source>
        <dbReference type="ARBA" id="ARBA00022679"/>
    </source>
</evidence>
<dbReference type="Gene3D" id="3.30.572.10">
    <property type="entry name" value="Thymidylate synthase/dCMP hydroxymethylase domain"/>
    <property type="match status" value="1"/>
</dbReference>
<sequence length="308" mass="36689">MKGNIPVIVIQEETLPKAYEKALVALYHNGIKIKTQYDKKGVPLSLDVTANITILDPLKQPMIHKAMPGGIDDLREYCMELEGYKDHWVKNMNDPDDTRWPYTYYSRFSDWGTWFEKRHFLNEDKNRLKINYKEKPGNGINQIKIMIDKLVKEPYSRQAQMITWMPFMDNDISDPPCIQSVWYRLIEYENIFYLNCNIRIRSNDAWGASFMNMFGFTMFNLNIVNKLDARMNKSVFLGRLNWQADSYHLYGKDIKDFEKRFYHRSLITPFSDRVYDMNDPKIQSIWVESKQKVLNKIKKYDEEHKNGN</sequence>
<keyword evidence="1" id="KW-0808">Transferase</keyword>
<protein>
    <recommendedName>
        <fullName evidence="2">Thymidylate synthase/dCMP hydroxymethylase domain-containing protein</fullName>
    </recommendedName>
</protein>
<dbReference type="SUPFAM" id="SSF55831">
    <property type="entry name" value="Thymidylate synthase/dCMP hydroxymethylase"/>
    <property type="match status" value="1"/>
</dbReference>
<dbReference type="Pfam" id="PF00303">
    <property type="entry name" value="Thymidylat_synt"/>
    <property type="match status" value="1"/>
</dbReference>
<name>A0A0F9NGW4_9ZZZZ</name>
<evidence type="ECO:0000313" key="3">
    <source>
        <dbReference type="EMBL" id="KKM88000.1"/>
    </source>
</evidence>
<dbReference type="GO" id="GO:0016740">
    <property type="term" value="F:transferase activity"/>
    <property type="evidence" value="ECO:0007669"/>
    <property type="project" value="UniProtKB-KW"/>
</dbReference>
<dbReference type="InterPro" id="IPR036926">
    <property type="entry name" value="Thymidate_synth/dCMP_Mease_sf"/>
</dbReference>
<comment type="caution">
    <text evidence="3">The sequence shown here is derived from an EMBL/GenBank/DDBJ whole genome shotgun (WGS) entry which is preliminary data.</text>
</comment>
<dbReference type="EMBL" id="LAZR01007019">
    <property type="protein sequence ID" value="KKM88000.1"/>
    <property type="molecule type" value="Genomic_DNA"/>
</dbReference>
<dbReference type="AlphaFoldDB" id="A0A0F9NGW4"/>
<evidence type="ECO:0000259" key="2">
    <source>
        <dbReference type="Pfam" id="PF00303"/>
    </source>
</evidence>
<proteinExistence type="predicted"/>
<feature type="domain" description="Thymidylate synthase/dCMP hydroxymethylase" evidence="2">
    <location>
        <begin position="110"/>
        <end position="261"/>
    </location>
</feature>